<dbReference type="RefSeq" id="WP_229522710.1">
    <property type="nucleotide sequence ID" value="NZ_JAFFQR010000007.1"/>
</dbReference>
<evidence type="ECO:0000256" key="9">
    <source>
        <dbReference type="ARBA" id="ARBA00023326"/>
    </source>
</evidence>
<feature type="signal peptide" evidence="11">
    <location>
        <begin position="1"/>
        <end position="33"/>
    </location>
</feature>
<dbReference type="Pfam" id="PF06452">
    <property type="entry name" value="CBM9_1"/>
    <property type="match status" value="2"/>
</dbReference>
<evidence type="ECO:0000256" key="8">
    <source>
        <dbReference type="ARBA" id="ARBA00023295"/>
    </source>
</evidence>
<dbReference type="SMART" id="SM00633">
    <property type="entry name" value="Glyco_10"/>
    <property type="match status" value="1"/>
</dbReference>
<dbReference type="InterPro" id="IPR003305">
    <property type="entry name" value="CenC_carb-bd"/>
</dbReference>
<keyword evidence="6 10" id="KW-0378">Hydrolase</keyword>
<feature type="domain" description="GH10" evidence="12">
    <location>
        <begin position="536"/>
        <end position="877"/>
    </location>
</feature>
<dbReference type="PROSITE" id="PS51760">
    <property type="entry name" value="GH10_2"/>
    <property type="match status" value="1"/>
</dbReference>
<dbReference type="InterPro" id="IPR044846">
    <property type="entry name" value="GH10"/>
</dbReference>
<dbReference type="Gene3D" id="2.60.40.1190">
    <property type="match status" value="2"/>
</dbReference>
<comment type="catalytic activity">
    <reaction evidence="1 10">
        <text>Endohydrolysis of (1-&gt;4)-beta-D-xylosidic linkages in xylans.</text>
        <dbReference type="EC" id="3.2.1.8"/>
    </reaction>
</comment>
<dbReference type="Pfam" id="PF02018">
    <property type="entry name" value="CBM_4_9"/>
    <property type="match status" value="3"/>
</dbReference>
<evidence type="ECO:0000256" key="5">
    <source>
        <dbReference type="ARBA" id="ARBA00022737"/>
    </source>
</evidence>
<dbReference type="PANTHER" id="PTHR31490:SF88">
    <property type="entry name" value="BETA-XYLANASE"/>
    <property type="match status" value="1"/>
</dbReference>
<keyword evidence="8 10" id="KW-0326">Glycosidase</keyword>
<evidence type="ECO:0000256" key="7">
    <source>
        <dbReference type="ARBA" id="ARBA00023277"/>
    </source>
</evidence>
<dbReference type="SUPFAM" id="SSF49344">
    <property type="entry name" value="CBD9-like"/>
    <property type="match status" value="2"/>
</dbReference>
<evidence type="ECO:0000256" key="1">
    <source>
        <dbReference type="ARBA" id="ARBA00000681"/>
    </source>
</evidence>
<dbReference type="PANTHER" id="PTHR31490">
    <property type="entry name" value="GLYCOSYL HYDROLASE"/>
    <property type="match status" value="1"/>
</dbReference>
<evidence type="ECO:0000256" key="2">
    <source>
        <dbReference type="ARBA" id="ARBA00007495"/>
    </source>
</evidence>
<accession>A0ABW4DJA3</accession>
<evidence type="ECO:0000313" key="14">
    <source>
        <dbReference type="Proteomes" id="UP001597340"/>
    </source>
</evidence>
<sequence length="1349" mass="149181">MRNRNRFHTFVCMAMTFLLCFGTLPLSNTVSFAQGADTNVTRTDTVLVSNNFEDRTTQGWISNSSVISATYSSIMYHTGNGSLLFPEKKESWNAPTYDLLSQVKSGDTIGFSAYLYQNSGTDKTFQITANYVINGNENWLQFAGTQGTTVSNGHWTKIEGTLVIPQGNLSKFTVYPEYSGIATDGFYMDDVQIIRAAAVQSTGVVLSNDFEDGTNQGWSTNNSDIQPTVSTVSAHSGGKSLLYPKKVNTWDSPTYDLRSKVKNGDKLKLTAWVYYDSDTNATKTFQFTIDQVVNGVESWAQFEGTQGVTVPKGQWTKMEGTYVVPTAGAISKFTVYPEYTSPGKEGFYLDDVEIVNEGAAPNGISSDFEDRTAQGWYTQGSEGATVSPAIGQGHTGNYSLLTTGRQVFYDRPTFELKDMLIKGKTYKYTAWVKFNGEGANGTRKFSMFTTKKDAEHATGEYVSPTGAYGITAQSGQWTKVEGILPFDYSGTLSSYSLYVEITNENPYSPEYTEKTAITDFYIDDITVAEVDPNAPASIQTDIPDFYKQFEFPVGAAMEPYQLDDSLHAQLLAKHFNSLVAENAMKFGSIEPQENTFDFSGADKLVDFAIAHNMKVRGHNLVWYMGMPDWVFKHTDGTPLDSNNPDDKQLLLDRLKNHITKTIKHFDEKYGVYGEPGSKNPIYCWDVVNEPINDTDGGYRGNNDPWYRILGEEYIIKAFEYAHKANPNIKLFLNEYSLENRVKNQGIYNLAKKLVEKGVPIDGIGNQLHINLDTPSIEEMRAVIDQYAELGLEYQVTELDITTQGHKDENTLTKQGYRYKALFEMFKEEAAKGKLTGVTFWGLADDHNYQNTLIPDSTPLLFDEKLQAKPAYWGIVDPGKLKVFIQTASVPQGSPTLANASIDSVWYTVPGVLNSNHTVQGSKVPTNIKLMWDTNYLYVLAEVKDSTISDKDGIEIFIDRNNSKNTSYEVDDSHYSVGRSGVSGDGIKAVSNQTSDGYMVQTQIPMSSVTPVQGKSIGFDVRINDYSINGTEKNVATWNDSSNSMDTDTSNFGILSLDKPTKFMKAVKGTPVMDGKIDIIWQNANEISTDKVESGVNSAKATVKTLWDSNYLYVLADVTDPVLDKSGINPWEQDSVEFFIDQNNAKTVAYQSDDAQYRVNFDNETSINGGDKQRFVSAASRTDHGYLVEAAIPINDAYIGSGRVIGFDVQVNDATGGSRTGVSTWSDTSGTSYKDTSVFGNIQLVDPAVTNPTTTSPTTSTANFSGVKDSENIKVKEGTISVQKLSADTTTHEAKVTLPSDGARRYGNSIYYSHLVFCSVASCGNPADQHEQRGIQQIRFRLSNTYVSIL</sequence>
<keyword evidence="3" id="KW-0858">Xylan degradation</keyword>
<organism evidence="13 14">
    <name type="scientific">Paenibacillus farraposensis</name>
    <dbReference type="NCBI Taxonomy" id="2807095"/>
    <lineage>
        <taxon>Bacteria</taxon>
        <taxon>Bacillati</taxon>
        <taxon>Bacillota</taxon>
        <taxon>Bacilli</taxon>
        <taxon>Bacillales</taxon>
        <taxon>Paenibacillaceae</taxon>
        <taxon>Paenibacillus</taxon>
    </lineage>
</organism>
<keyword evidence="7 10" id="KW-0119">Carbohydrate metabolism</keyword>
<keyword evidence="5" id="KW-0677">Repeat</keyword>
<dbReference type="CDD" id="cd00005">
    <property type="entry name" value="CBM9_like_1"/>
    <property type="match status" value="1"/>
</dbReference>
<reference evidence="14" key="1">
    <citation type="journal article" date="2019" name="Int. J. Syst. Evol. Microbiol.">
        <title>The Global Catalogue of Microorganisms (GCM) 10K type strain sequencing project: providing services to taxonomists for standard genome sequencing and annotation.</title>
        <authorList>
            <consortium name="The Broad Institute Genomics Platform"/>
            <consortium name="The Broad Institute Genome Sequencing Center for Infectious Disease"/>
            <person name="Wu L."/>
            <person name="Ma J."/>
        </authorList>
    </citation>
    <scope>NUCLEOTIDE SEQUENCE [LARGE SCALE GENOMIC DNA]</scope>
    <source>
        <strain evidence="14">CCM 9147</strain>
    </source>
</reference>
<feature type="chain" id="PRO_5045733031" description="Beta-xylanase" evidence="11">
    <location>
        <begin position="34"/>
        <end position="1349"/>
    </location>
</feature>
<proteinExistence type="inferred from homology"/>
<comment type="similarity">
    <text evidence="2 10">Belongs to the glycosyl hydrolase 10 (cellulase F) family.</text>
</comment>
<dbReference type="InterPro" id="IPR008979">
    <property type="entry name" value="Galactose-bd-like_sf"/>
</dbReference>
<keyword evidence="9 10" id="KW-0624">Polysaccharide degradation</keyword>
<gene>
    <name evidence="13" type="ORF">ACFQ5D_21225</name>
</gene>
<evidence type="ECO:0000256" key="10">
    <source>
        <dbReference type="RuleBase" id="RU361174"/>
    </source>
</evidence>
<dbReference type="SUPFAM" id="SSF51445">
    <property type="entry name" value="(Trans)glycosidases"/>
    <property type="match status" value="1"/>
</dbReference>
<evidence type="ECO:0000313" key="13">
    <source>
        <dbReference type="EMBL" id="MFD1463819.1"/>
    </source>
</evidence>
<dbReference type="Proteomes" id="UP001597340">
    <property type="component" value="Unassembled WGS sequence"/>
</dbReference>
<evidence type="ECO:0000256" key="11">
    <source>
        <dbReference type="SAM" id="SignalP"/>
    </source>
</evidence>
<comment type="caution">
    <text evidence="13">The sequence shown here is derived from an EMBL/GenBank/DDBJ whole genome shotgun (WGS) entry which is preliminary data.</text>
</comment>
<dbReference type="InterPro" id="IPR010502">
    <property type="entry name" value="Carb-bd_dom_fam9"/>
</dbReference>
<dbReference type="InterPro" id="IPR017853">
    <property type="entry name" value="GH"/>
</dbReference>
<dbReference type="PRINTS" id="PR00134">
    <property type="entry name" value="GLHYDRLASE10"/>
</dbReference>
<dbReference type="EMBL" id="JBHTNZ010000045">
    <property type="protein sequence ID" value="MFD1463819.1"/>
    <property type="molecule type" value="Genomic_DNA"/>
</dbReference>
<dbReference type="InterPro" id="IPR001000">
    <property type="entry name" value="GH10_dom"/>
</dbReference>
<dbReference type="SUPFAM" id="SSF49785">
    <property type="entry name" value="Galactose-binding domain-like"/>
    <property type="match status" value="3"/>
</dbReference>
<protein>
    <recommendedName>
        <fullName evidence="10">Beta-xylanase</fullName>
        <ecNumber evidence="10">3.2.1.8</ecNumber>
    </recommendedName>
</protein>
<dbReference type="Gene3D" id="2.60.120.260">
    <property type="entry name" value="Galactose-binding domain-like"/>
    <property type="match status" value="3"/>
</dbReference>
<keyword evidence="14" id="KW-1185">Reference proteome</keyword>
<dbReference type="Gene3D" id="3.20.20.80">
    <property type="entry name" value="Glycosidases"/>
    <property type="match status" value="1"/>
</dbReference>
<keyword evidence="4 11" id="KW-0732">Signal</keyword>
<evidence type="ECO:0000256" key="6">
    <source>
        <dbReference type="ARBA" id="ARBA00022801"/>
    </source>
</evidence>
<dbReference type="Pfam" id="PF00331">
    <property type="entry name" value="Glyco_hydro_10"/>
    <property type="match status" value="1"/>
</dbReference>
<dbReference type="EC" id="3.2.1.8" evidence="10"/>
<name>A0ABW4DJA3_9BACL</name>
<evidence type="ECO:0000256" key="4">
    <source>
        <dbReference type="ARBA" id="ARBA00022729"/>
    </source>
</evidence>
<evidence type="ECO:0000256" key="3">
    <source>
        <dbReference type="ARBA" id="ARBA00022651"/>
    </source>
</evidence>
<evidence type="ECO:0000259" key="12">
    <source>
        <dbReference type="PROSITE" id="PS51760"/>
    </source>
</evidence>